<proteinExistence type="predicted"/>
<organism evidence="2 3">
    <name type="scientific">Octopus vulgaris</name>
    <name type="common">Common octopus</name>
    <dbReference type="NCBI Taxonomy" id="6645"/>
    <lineage>
        <taxon>Eukaryota</taxon>
        <taxon>Metazoa</taxon>
        <taxon>Spiralia</taxon>
        <taxon>Lophotrochozoa</taxon>
        <taxon>Mollusca</taxon>
        <taxon>Cephalopoda</taxon>
        <taxon>Coleoidea</taxon>
        <taxon>Octopodiformes</taxon>
        <taxon>Octopoda</taxon>
        <taxon>Incirrata</taxon>
        <taxon>Octopodidae</taxon>
        <taxon>Octopus</taxon>
    </lineage>
</organism>
<keyword evidence="3" id="KW-1185">Reference proteome</keyword>
<evidence type="ECO:0000313" key="2">
    <source>
        <dbReference type="EMBL" id="CAI9719800.1"/>
    </source>
</evidence>
<dbReference type="EMBL" id="OX597816">
    <property type="protein sequence ID" value="CAI9719800.1"/>
    <property type="molecule type" value="Genomic_DNA"/>
</dbReference>
<feature type="region of interest" description="Disordered" evidence="1">
    <location>
        <begin position="155"/>
        <end position="209"/>
    </location>
</feature>
<evidence type="ECO:0000256" key="1">
    <source>
        <dbReference type="SAM" id="MobiDB-lite"/>
    </source>
</evidence>
<feature type="region of interest" description="Disordered" evidence="1">
    <location>
        <begin position="23"/>
        <end position="47"/>
    </location>
</feature>
<dbReference type="AlphaFoldDB" id="A0AA36AP82"/>
<accession>A0AA36AP82</accession>
<gene>
    <name evidence="2" type="ORF">OCTVUL_1B007969</name>
</gene>
<evidence type="ECO:0000313" key="3">
    <source>
        <dbReference type="Proteomes" id="UP001162480"/>
    </source>
</evidence>
<feature type="compositionally biased region" description="Basic and acidic residues" evidence="1">
    <location>
        <begin position="187"/>
        <end position="209"/>
    </location>
</feature>
<protein>
    <submittedName>
        <fullName evidence="2">Uncharacterized protein</fullName>
    </submittedName>
</protein>
<sequence length="342" mass="40184">MFLETKRKTKSLYQIACPMVNLEARPPGKSQPGLEKSSTGTNSYGHGWSLEREIPQLEPSKFTTTTTTERKKCKRNKRTREAYKEVIYAYYNALGRPSQERHTASSYSIWRTRNQDNRAYVDENKLANVGRDIFRNNRLTDSKISAIKHATENDINIRHKGNEESDEQYSPPRGFIERLPSDQSTQRSEDTRNSIEPVKDSQENDKTTVTEDLAFAEEHRESMAEMRQKILNTLEVVRQKNYTYTYISNCGDINLLRRRKILSKYYQFHTDKVNSRYDRVHTLSWKILFLRKFSHFLSTKHGAMDLPLPQCNMLLETCWKEFTVFVDLEALRKRSYNIPNLN</sequence>
<reference evidence="2" key="1">
    <citation type="submission" date="2023-08" db="EMBL/GenBank/DDBJ databases">
        <authorList>
            <person name="Alioto T."/>
            <person name="Alioto T."/>
            <person name="Gomez Garrido J."/>
        </authorList>
    </citation>
    <scope>NUCLEOTIDE SEQUENCE</scope>
</reference>
<name>A0AA36AP82_OCTVU</name>
<dbReference type="Proteomes" id="UP001162480">
    <property type="component" value="Chromosome 3"/>
</dbReference>